<evidence type="ECO:0000256" key="1">
    <source>
        <dbReference type="SAM" id="Phobius"/>
    </source>
</evidence>
<dbReference type="AlphaFoldDB" id="W4GWU3"/>
<keyword evidence="1" id="KW-1133">Transmembrane helix</keyword>
<protein>
    <recommendedName>
        <fullName evidence="5">DUF202 domain-containing protein</fullName>
    </recommendedName>
</protein>
<sequence>MRNRVLQIRRCLKPAARPAKPVTRADIPLKPIVLTKEAKKLAADEASKNALMLRFSNENSYLNWARNGVMSSGVGVAMYAQEHHRGAQLSGAGLLLLGFGYIGVGSFKYMFYILRFRQVMGTSWPSVVASCSHAAVALGIWLTATASFLESIPLEMDVMLLEEPFIQFLPSRIAQGLIQTYNLQQDDPDPRPVDASA</sequence>
<organism evidence="2">
    <name type="scientific">Aphanomyces astaci</name>
    <name type="common">Crayfish plague agent</name>
    <dbReference type="NCBI Taxonomy" id="112090"/>
    <lineage>
        <taxon>Eukaryota</taxon>
        <taxon>Sar</taxon>
        <taxon>Stramenopiles</taxon>
        <taxon>Oomycota</taxon>
        <taxon>Saprolegniomycetes</taxon>
        <taxon>Saprolegniales</taxon>
        <taxon>Verrucalvaceae</taxon>
        <taxon>Aphanomyces</taxon>
    </lineage>
</organism>
<keyword evidence="1" id="KW-0472">Membrane</keyword>
<keyword evidence="1" id="KW-0812">Transmembrane</keyword>
<name>W4GWU3_APHAT</name>
<proteinExistence type="predicted"/>
<accession>W4GWU3</accession>
<gene>
    <name evidence="3" type="ORF">AaE_005706</name>
    <name evidence="2" type="ORF">H257_04125</name>
</gene>
<dbReference type="EMBL" id="VJMI01011208">
    <property type="protein sequence ID" value="KAF0753444.1"/>
    <property type="molecule type" value="Genomic_DNA"/>
</dbReference>
<evidence type="ECO:0000313" key="2">
    <source>
        <dbReference type="EMBL" id="ETV83388.1"/>
    </source>
</evidence>
<reference evidence="3 4" key="2">
    <citation type="submission" date="2019-06" db="EMBL/GenBank/DDBJ databases">
        <title>Genomics analysis of Aphanomyces spp. identifies a new class of oomycete effector associated with host adaptation.</title>
        <authorList>
            <person name="Gaulin E."/>
        </authorList>
    </citation>
    <scope>NUCLEOTIDE SEQUENCE [LARGE SCALE GENOMIC DNA]</scope>
    <source>
        <strain evidence="3 4">E</strain>
    </source>
</reference>
<dbReference type="Proteomes" id="UP000469452">
    <property type="component" value="Unassembled WGS sequence"/>
</dbReference>
<dbReference type="EMBL" id="KI913120">
    <property type="protein sequence ID" value="ETV83388.1"/>
    <property type="molecule type" value="Genomic_DNA"/>
</dbReference>
<dbReference type="GeneID" id="20806121"/>
<reference evidence="2" key="1">
    <citation type="submission" date="2013-12" db="EMBL/GenBank/DDBJ databases">
        <title>The Genome Sequence of Aphanomyces astaci APO3.</title>
        <authorList>
            <consortium name="The Broad Institute Genomics Platform"/>
            <person name="Russ C."/>
            <person name="Tyler B."/>
            <person name="van West P."/>
            <person name="Dieguez-Uribeondo J."/>
            <person name="Young S.K."/>
            <person name="Zeng Q."/>
            <person name="Gargeya S."/>
            <person name="Fitzgerald M."/>
            <person name="Abouelleil A."/>
            <person name="Alvarado L."/>
            <person name="Chapman S.B."/>
            <person name="Gainer-Dewar J."/>
            <person name="Goldberg J."/>
            <person name="Griggs A."/>
            <person name="Gujja S."/>
            <person name="Hansen M."/>
            <person name="Howarth C."/>
            <person name="Imamovic A."/>
            <person name="Ireland A."/>
            <person name="Larimer J."/>
            <person name="McCowan C."/>
            <person name="Murphy C."/>
            <person name="Pearson M."/>
            <person name="Poon T.W."/>
            <person name="Priest M."/>
            <person name="Roberts A."/>
            <person name="Saif S."/>
            <person name="Shea T."/>
            <person name="Sykes S."/>
            <person name="Wortman J."/>
            <person name="Nusbaum C."/>
            <person name="Birren B."/>
        </authorList>
    </citation>
    <scope>NUCLEOTIDE SEQUENCE [LARGE SCALE GENOMIC DNA]</scope>
    <source>
        <strain evidence="2">APO3</strain>
    </source>
</reference>
<evidence type="ECO:0000313" key="4">
    <source>
        <dbReference type="Proteomes" id="UP000469452"/>
    </source>
</evidence>
<evidence type="ECO:0008006" key="5">
    <source>
        <dbReference type="Google" id="ProtNLM"/>
    </source>
</evidence>
<feature type="transmembrane region" description="Helical" evidence="1">
    <location>
        <begin position="94"/>
        <end position="114"/>
    </location>
</feature>
<evidence type="ECO:0000313" key="3">
    <source>
        <dbReference type="EMBL" id="KAF0753444.1"/>
    </source>
</evidence>
<dbReference type="VEuPathDB" id="FungiDB:H257_04125"/>
<dbReference type="RefSeq" id="XP_009826818.1">
    <property type="nucleotide sequence ID" value="XM_009828516.1"/>
</dbReference>
<dbReference type="OrthoDB" id="122652at2759"/>